<accession>A0A0C1MU01</accession>
<evidence type="ECO:0000313" key="1">
    <source>
        <dbReference type="EMBL" id="KID58258.1"/>
    </source>
</evidence>
<comment type="caution">
    <text evidence="1">The sequence shown here is derived from an EMBL/GenBank/DDBJ whole genome shotgun (WGS) entry which is preliminary data.</text>
</comment>
<organism evidence="1 2">
    <name type="scientific">Pseudoalteromonas luteoviolacea</name>
    <dbReference type="NCBI Taxonomy" id="43657"/>
    <lineage>
        <taxon>Bacteria</taxon>
        <taxon>Pseudomonadati</taxon>
        <taxon>Pseudomonadota</taxon>
        <taxon>Gammaproteobacteria</taxon>
        <taxon>Alteromonadales</taxon>
        <taxon>Pseudoalteromonadaceae</taxon>
        <taxon>Pseudoalteromonas</taxon>
    </lineage>
</organism>
<dbReference type="RefSeq" id="WP_039608551.1">
    <property type="nucleotide sequence ID" value="NZ_JWIC01000004.1"/>
</dbReference>
<evidence type="ECO:0000313" key="2">
    <source>
        <dbReference type="Proteomes" id="UP000031327"/>
    </source>
</evidence>
<sequence length="153" mass="16617">MAKLIVNGQVVEQFFDASMQQYAVAQLVEENFGKDSTFSVELSVEEAQQKSRDDVRLSIEQQVADTESLLGTTSDTVHMLLNELSGFVNKLSDASTLAEMRTSTTSLKAAIGDIETKVAAGELSFPYQTKGQDAVMTDIMTRANGVDTVIKAK</sequence>
<name>A0A0C1MU01_9GAMM</name>
<dbReference type="Proteomes" id="UP000031327">
    <property type="component" value="Unassembled WGS sequence"/>
</dbReference>
<dbReference type="AlphaFoldDB" id="A0A0C1MU01"/>
<protein>
    <submittedName>
        <fullName evidence="1">Uncharacterized protein</fullName>
    </submittedName>
</protein>
<gene>
    <name evidence="1" type="ORF">JF50_06145</name>
</gene>
<proteinExistence type="predicted"/>
<dbReference type="EMBL" id="JWIC01000004">
    <property type="protein sequence ID" value="KID58258.1"/>
    <property type="molecule type" value="Genomic_DNA"/>
</dbReference>
<reference evidence="1 2" key="1">
    <citation type="submission" date="2014-12" db="EMBL/GenBank/DDBJ databases">
        <title>Draft Genome Sequence of Pseudoalteromonas luteoviolacea HI1.</title>
        <authorList>
            <person name="Asahina A.Y."/>
            <person name="Hadfield M.G."/>
        </authorList>
    </citation>
    <scope>NUCLEOTIDE SEQUENCE [LARGE SCALE GENOMIC DNA]</scope>
    <source>
        <strain evidence="1 2">HI1</strain>
    </source>
</reference>
<dbReference type="OrthoDB" id="6309319at2"/>